<keyword evidence="3" id="KW-1185">Reference proteome</keyword>
<organism evidence="2 3">
    <name type="scientific">Filobasidium floriforme</name>
    <dbReference type="NCBI Taxonomy" id="5210"/>
    <lineage>
        <taxon>Eukaryota</taxon>
        <taxon>Fungi</taxon>
        <taxon>Dikarya</taxon>
        <taxon>Basidiomycota</taxon>
        <taxon>Agaricomycotina</taxon>
        <taxon>Tremellomycetes</taxon>
        <taxon>Filobasidiales</taxon>
        <taxon>Filobasidiaceae</taxon>
        <taxon>Filobasidium</taxon>
    </lineage>
</organism>
<feature type="compositionally biased region" description="Polar residues" evidence="1">
    <location>
        <begin position="391"/>
        <end position="400"/>
    </location>
</feature>
<feature type="region of interest" description="Disordered" evidence="1">
    <location>
        <begin position="381"/>
        <end position="417"/>
    </location>
</feature>
<dbReference type="EMBL" id="JABELV010000162">
    <property type="protein sequence ID" value="KAG7528973.1"/>
    <property type="molecule type" value="Genomic_DNA"/>
</dbReference>
<dbReference type="Proteomes" id="UP000812966">
    <property type="component" value="Unassembled WGS sequence"/>
</dbReference>
<reference evidence="2" key="1">
    <citation type="submission" date="2020-04" db="EMBL/GenBank/DDBJ databases">
        <title>Analysis of mating type loci in Filobasidium floriforme.</title>
        <authorList>
            <person name="Nowrousian M."/>
        </authorList>
    </citation>
    <scope>NUCLEOTIDE SEQUENCE</scope>
    <source>
        <strain evidence="2">CBS 6242</strain>
    </source>
</reference>
<evidence type="ECO:0000313" key="2">
    <source>
        <dbReference type="EMBL" id="KAG7528973.1"/>
    </source>
</evidence>
<gene>
    <name evidence="2" type="ORF">FFLO_05872</name>
</gene>
<accession>A0A8K0JG34</accession>
<comment type="caution">
    <text evidence="2">The sequence shown here is derived from an EMBL/GenBank/DDBJ whole genome shotgun (WGS) entry which is preliminary data.</text>
</comment>
<dbReference type="AlphaFoldDB" id="A0A8K0JG34"/>
<evidence type="ECO:0000313" key="3">
    <source>
        <dbReference type="Proteomes" id="UP000812966"/>
    </source>
</evidence>
<sequence>MSKRISELGRIASKILKDNVRLSIACPESELGSLRELHCLYHAFLFRRTHHVSDLRKIKTIATVATFRGGQCLIVHCRQKQQSHFGDPTRQYFNTEGGLPISLAPRARYWQYRYPPSVGEIVARFDSSRGIGRKQAAKTVQARSYNCFDQFVLSRGNSLPGGRQSVLVPFHGHRAKSYDDAKKQLLQVIWEHAKDSSESDDAQLLDRLAMDMESITWESERPEPSIWFLWRKAKDRLPLIHGGEMAPNLSLSTLDNQFIMTNTSINTYKVSSMRGEDSWSWTKDPVTVISQYEGRSLQIQSYHYDIATWTFDNNEPTLEQPQYEDLSVLTTYVNEALSFVPRGSDMHDKLLRIQNKLETEGLDSNTDKDRQLVLEDAPGQQLADLADRSPLSVQKQQAVNPNDKDGDLPESVTAGGI</sequence>
<proteinExistence type="predicted"/>
<protein>
    <submittedName>
        <fullName evidence="2">Uncharacterized protein</fullName>
    </submittedName>
</protein>
<name>A0A8K0JG34_9TREE</name>
<evidence type="ECO:0000256" key="1">
    <source>
        <dbReference type="SAM" id="MobiDB-lite"/>
    </source>
</evidence>